<feature type="non-terminal residue" evidence="1">
    <location>
        <position position="1"/>
    </location>
</feature>
<dbReference type="InterPro" id="IPR032675">
    <property type="entry name" value="LRR_dom_sf"/>
</dbReference>
<reference evidence="1 2" key="1">
    <citation type="submission" date="2019-11" db="EMBL/GenBank/DDBJ databases">
        <title>Whole genome sequence of Oryza granulata.</title>
        <authorList>
            <person name="Li W."/>
        </authorList>
    </citation>
    <scope>NUCLEOTIDE SEQUENCE [LARGE SCALE GENOMIC DNA]</scope>
    <source>
        <strain evidence="2">cv. Menghai</strain>
        <tissue evidence="1">Leaf</tissue>
    </source>
</reference>
<dbReference type="AlphaFoldDB" id="A0A6G1CMB8"/>
<sequence>IVADNYEGLKKLNITRCIRVTDVGVIAIAQGCRSLQLLRFGGGCGSGGGCGFRSGGRFGGGCGSGGGVGD</sequence>
<proteinExistence type="predicted"/>
<dbReference type="Gene3D" id="3.80.10.10">
    <property type="entry name" value="Ribonuclease Inhibitor"/>
    <property type="match status" value="1"/>
</dbReference>
<gene>
    <name evidence="1" type="ORF">E2562_037024</name>
</gene>
<organism evidence="1 2">
    <name type="scientific">Oryza meyeriana var. granulata</name>
    <dbReference type="NCBI Taxonomy" id="110450"/>
    <lineage>
        <taxon>Eukaryota</taxon>
        <taxon>Viridiplantae</taxon>
        <taxon>Streptophyta</taxon>
        <taxon>Embryophyta</taxon>
        <taxon>Tracheophyta</taxon>
        <taxon>Spermatophyta</taxon>
        <taxon>Magnoliopsida</taxon>
        <taxon>Liliopsida</taxon>
        <taxon>Poales</taxon>
        <taxon>Poaceae</taxon>
        <taxon>BOP clade</taxon>
        <taxon>Oryzoideae</taxon>
        <taxon>Oryzeae</taxon>
        <taxon>Oryzinae</taxon>
        <taxon>Oryza</taxon>
        <taxon>Oryza meyeriana</taxon>
    </lineage>
</organism>
<dbReference type="EMBL" id="SPHZ02000009">
    <property type="protein sequence ID" value="KAF0900934.1"/>
    <property type="molecule type" value="Genomic_DNA"/>
</dbReference>
<protein>
    <submittedName>
        <fullName evidence="1">Uncharacterized protein</fullName>
    </submittedName>
</protein>
<keyword evidence="2" id="KW-1185">Reference proteome</keyword>
<dbReference type="OrthoDB" id="550575at2759"/>
<dbReference type="Proteomes" id="UP000479710">
    <property type="component" value="Unassembled WGS sequence"/>
</dbReference>
<evidence type="ECO:0000313" key="2">
    <source>
        <dbReference type="Proteomes" id="UP000479710"/>
    </source>
</evidence>
<dbReference type="InterPro" id="IPR006553">
    <property type="entry name" value="Leu-rich_rpt_Cys-con_subtyp"/>
</dbReference>
<evidence type="ECO:0000313" key="1">
    <source>
        <dbReference type="EMBL" id="KAF0900934.1"/>
    </source>
</evidence>
<accession>A0A6G1CMB8</accession>
<dbReference type="SMART" id="SM00367">
    <property type="entry name" value="LRR_CC"/>
    <property type="match status" value="1"/>
</dbReference>
<feature type="non-terminal residue" evidence="1">
    <location>
        <position position="70"/>
    </location>
</feature>
<name>A0A6G1CMB8_9ORYZ</name>
<comment type="caution">
    <text evidence="1">The sequence shown here is derived from an EMBL/GenBank/DDBJ whole genome shotgun (WGS) entry which is preliminary data.</text>
</comment>